<evidence type="ECO:0000313" key="9">
    <source>
        <dbReference type="Proteomes" id="UP000030143"/>
    </source>
</evidence>
<dbReference type="RefSeq" id="XP_016603753.1">
    <property type="nucleotide sequence ID" value="XM_016738399.1"/>
</dbReference>
<dbReference type="Proteomes" id="UP000030143">
    <property type="component" value="Unassembled WGS sequence"/>
</dbReference>
<protein>
    <submittedName>
        <fullName evidence="8">Male sterility, NAD-binding</fullName>
    </submittedName>
</protein>
<dbReference type="InterPro" id="IPR036736">
    <property type="entry name" value="ACP-like_sf"/>
</dbReference>
<dbReference type="Pfam" id="PF00106">
    <property type="entry name" value="adh_short"/>
    <property type="match status" value="1"/>
</dbReference>
<dbReference type="InterPro" id="IPR023213">
    <property type="entry name" value="CAT-like_dom_sf"/>
</dbReference>
<evidence type="ECO:0000256" key="5">
    <source>
        <dbReference type="SAM" id="MobiDB-lite"/>
    </source>
</evidence>
<dbReference type="Gene3D" id="3.40.50.12780">
    <property type="entry name" value="N-terminal domain of ligase-like"/>
    <property type="match status" value="1"/>
</dbReference>
<dbReference type="SUPFAM" id="SSF47336">
    <property type="entry name" value="ACP-like"/>
    <property type="match status" value="1"/>
</dbReference>
<organism evidence="8 9">
    <name type="scientific">Penicillium expansum</name>
    <name type="common">Blue mold rot fungus</name>
    <dbReference type="NCBI Taxonomy" id="27334"/>
    <lineage>
        <taxon>Eukaryota</taxon>
        <taxon>Fungi</taxon>
        <taxon>Dikarya</taxon>
        <taxon>Ascomycota</taxon>
        <taxon>Pezizomycotina</taxon>
        <taxon>Eurotiomycetes</taxon>
        <taxon>Eurotiomycetidae</taxon>
        <taxon>Eurotiales</taxon>
        <taxon>Aspergillaceae</taxon>
        <taxon>Penicillium</taxon>
    </lineage>
</organism>
<dbReference type="InterPro" id="IPR010071">
    <property type="entry name" value="AA_adenyl_dom"/>
</dbReference>
<name>A0A0A2K8W9_PENEN</name>
<dbReference type="Gene3D" id="3.30.559.10">
    <property type="entry name" value="Chloramphenicol acetyltransferase-like domain"/>
    <property type="match status" value="1"/>
</dbReference>
<sequence>MNSGISDPSPYSRSGLDYIANLTVDAIAGIHSCSFPSRNEWKDSPHARSPITSKTIMLYHCVKSTAPLPVVATTTSFGEGPRSVAAEKVVAEIQSLGSAAIAIQADVRDVSQTVRLMDEAVAHFGGLDIVCSNAGVVSFGHLGEVTEGEFDRVFSVNTRGQFFVAREAYRHLNEGGRIILMSSNTARDFSVPKHALYSGSKAAIDSFVRVFSKDCGDKKITVNAVAPGGTVTDMFHEVSHHYIPNGENYTAEERQQMAAHASPLVRNGYPLDIARVIEENPAAVPPFSCFASAAVQQETSEAATSFWQARFESFKGTVFPQLPLDHPECRASQSLTFNVSMSTRRSAITQATTIQYALALLISKLRGESDVIFGTTVHGRTVAGCPDAEAVSLGPGAAAAASFTTLLIIHPEMGGDATDHPNKIREIEIGAADAYVDYLLVVECFPQAQNLSIKLLYDPAVFSTWEMQMMAEQFEQSLHALHTTEYPAAVVRDLSLLCAASVPAVLEMSRGELIDRRECLHERIFAKAHSWPDAEAIYRWDARYTYEELGSLVKRLAARLAPLLPAKAGQIVPICYPKSAAAVVAMLATLTAGHAFLLLKPALPPQRIRYMIEAAKADRVLCASATRYVVEDMGTQVVNFQSLWDHPAVAPDMGFFEVQPLPDSPAYCIFTSGSTGDPKGVLLLHRQVTSGLEAQVAAGLYERQARLLQFASFSFDTCIADIFGTLLSGGCICMPKDEDRLLRIAENINEFDTTTVDLTPSVARLLPPDEVPRLQVLRLGGEAMHQYHIQTWADRCNLQNTYGPTECCVQCTFVDRGPRSMAPAVIGKSIGCHLRVIDPQNYKYLMPLGAVGELAIQGPAVANGYINNTAKTEALFLLRAPWLETYDVNCPYPVYLTGDLVRFNEQGDLIFLGRRDSQIKIRGQRVELEEIEHVLQQDKRTDQALVCYPTTGVLALQLVAILEPSAPAVGLRARGQTTAWMEPIAHKAAKFLPRHMVPAVFLVAYQGLLMSSGKLDRRSVQTWLEQLSVDEFEVLPAYYHASGEARDSSSTEARQLSNRSNPSSRGDHLPTFRPPPAFPFSIPSPASLDSITIIPFLRWINQNYSIRLEMTTLLQLETVQGLVSHLQSHQGGLSTKTERSDEKNEDQETFETLIHQGVDQLCQEQPIISQRELSEKSALTRLVRKLAVPQMALVRRCINAAAGHRALPRRLNIRSLRSKPCRILLTGGTSLVGLNILTSLLKQFPRTRIAVLVRCNTAVDGKARLIERASLLPPWRSDFAPRVEVWPGDLGPARLGLSPAQWESQLGGRGGNPAHYVHA</sequence>
<dbReference type="SUPFAM" id="SSF52777">
    <property type="entry name" value="CoA-dependent acyltransferases"/>
    <property type="match status" value="1"/>
</dbReference>
<dbReference type="InterPro" id="IPR020904">
    <property type="entry name" value="Sc_DH/Rdtase_CS"/>
</dbReference>
<dbReference type="InterPro" id="IPR000873">
    <property type="entry name" value="AMP-dep_synth/lig_dom"/>
</dbReference>
<evidence type="ECO:0000313" key="8">
    <source>
        <dbReference type="EMBL" id="KGO63321.1"/>
    </source>
</evidence>
<dbReference type="HOGENOM" id="CLU_260025_0_0_1"/>
<feature type="region of interest" description="Disordered" evidence="5">
    <location>
        <begin position="1043"/>
        <end position="1076"/>
    </location>
</feature>
<dbReference type="NCBIfam" id="TIGR01733">
    <property type="entry name" value="AA-adenyl-dom"/>
    <property type="match status" value="1"/>
</dbReference>
<keyword evidence="3" id="KW-0436">Ligase</keyword>
<evidence type="ECO:0000259" key="7">
    <source>
        <dbReference type="Pfam" id="PF07993"/>
    </source>
</evidence>
<dbReference type="EMBL" id="JQFZ01000003">
    <property type="protein sequence ID" value="KGO63321.1"/>
    <property type="molecule type" value="Genomic_DNA"/>
</dbReference>
<dbReference type="PRINTS" id="PR00081">
    <property type="entry name" value="GDHRDH"/>
</dbReference>
<evidence type="ECO:0000256" key="4">
    <source>
        <dbReference type="ARBA" id="ARBA00022857"/>
    </source>
</evidence>
<gene>
    <name evidence="8" type="ORF">PEX2_011220</name>
</gene>
<dbReference type="Pfam" id="PF00501">
    <property type="entry name" value="AMP-binding"/>
    <property type="match status" value="1"/>
</dbReference>
<dbReference type="InterPro" id="IPR013120">
    <property type="entry name" value="FAR_NAD-bd"/>
</dbReference>
<proteinExistence type="predicted"/>
<dbReference type="GO" id="GO:0005737">
    <property type="term" value="C:cytoplasm"/>
    <property type="evidence" value="ECO:0007669"/>
    <property type="project" value="TreeGrafter"/>
</dbReference>
<dbReference type="PANTHER" id="PTHR45527:SF12">
    <property type="entry name" value="NONRIBOSOMAL PEPTIDE SYNTHETASE IVOA"/>
    <property type="match status" value="1"/>
</dbReference>
<accession>A0A0A2K8W9</accession>
<dbReference type="GO" id="GO:0016874">
    <property type="term" value="F:ligase activity"/>
    <property type="evidence" value="ECO:0007669"/>
    <property type="project" value="UniProtKB-KW"/>
</dbReference>
<dbReference type="STRING" id="27334.A0A0A2K8W9"/>
<keyword evidence="4" id="KW-0521">NADP</keyword>
<dbReference type="SUPFAM" id="SSF51735">
    <property type="entry name" value="NAD(P)-binding Rossmann-fold domains"/>
    <property type="match status" value="1"/>
</dbReference>
<keyword evidence="2" id="KW-0597">Phosphoprotein</keyword>
<feature type="domain" description="Thioester reductase (TE)" evidence="7">
    <location>
        <begin position="1225"/>
        <end position="1303"/>
    </location>
</feature>
<evidence type="ECO:0000256" key="3">
    <source>
        <dbReference type="ARBA" id="ARBA00022598"/>
    </source>
</evidence>
<comment type="caution">
    <text evidence="8">The sequence shown here is derived from an EMBL/GenBank/DDBJ whole genome shotgun (WGS) entry which is preliminary data.</text>
</comment>
<feature type="domain" description="AMP-dependent synthetase/ligase" evidence="6">
    <location>
        <begin position="526"/>
        <end position="865"/>
    </location>
</feature>
<dbReference type="GeneID" id="27673818"/>
<dbReference type="SUPFAM" id="SSF56801">
    <property type="entry name" value="Acetyl-CoA synthetase-like"/>
    <property type="match status" value="1"/>
</dbReference>
<dbReference type="Gene3D" id="3.30.559.30">
    <property type="entry name" value="Nonribosomal peptide synthetase, condensation domain"/>
    <property type="match status" value="2"/>
</dbReference>
<dbReference type="Pfam" id="PF07993">
    <property type="entry name" value="NAD_binding_4"/>
    <property type="match status" value="1"/>
</dbReference>
<feature type="compositionally biased region" description="Polar residues" evidence="5">
    <location>
        <begin position="1050"/>
        <end position="1064"/>
    </location>
</feature>
<dbReference type="Gene3D" id="1.10.1200.10">
    <property type="entry name" value="ACP-like"/>
    <property type="match status" value="1"/>
</dbReference>
<dbReference type="PROSITE" id="PS00061">
    <property type="entry name" value="ADH_SHORT"/>
    <property type="match status" value="1"/>
</dbReference>
<evidence type="ECO:0000256" key="1">
    <source>
        <dbReference type="ARBA" id="ARBA00022450"/>
    </source>
</evidence>
<dbReference type="Gene3D" id="3.40.50.720">
    <property type="entry name" value="NAD(P)-binding Rossmann-like Domain"/>
    <property type="match status" value="2"/>
</dbReference>
<evidence type="ECO:0000259" key="6">
    <source>
        <dbReference type="Pfam" id="PF00501"/>
    </source>
</evidence>
<dbReference type="GO" id="GO:0031177">
    <property type="term" value="F:phosphopantetheine binding"/>
    <property type="evidence" value="ECO:0007669"/>
    <property type="project" value="TreeGrafter"/>
</dbReference>
<dbReference type="InterPro" id="IPR045851">
    <property type="entry name" value="AMP-bd_C_sf"/>
</dbReference>
<dbReference type="InterPro" id="IPR002347">
    <property type="entry name" value="SDR_fam"/>
</dbReference>
<dbReference type="GO" id="GO:0044550">
    <property type="term" value="P:secondary metabolite biosynthetic process"/>
    <property type="evidence" value="ECO:0007669"/>
    <property type="project" value="TreeGrafter"/>
</dbReference>
<dbReference type="VEuPathDB" id="FungiDB:PEXP_082260"/>
<keyword evidence="9" id="KW-1185">Reference proteome</keyword>
<dbReference type="Gene3D" id="3.30.300.30">
    <property type="match status" value="1"/>
</dbReference>
<dbReference type="CDD" id="cd05918">
    <property type="entry name" value="A_NRPS_SidN3_like"/>
    <property type="match status" value="1"/>
</dbReference>
<dbReference type="GO" id="GO:0043041">
    <property type="term" value="P:amino acid activation for nonribosomal peptide biosynthetic process"/>
    <property type="evidence" value="ECO:0007669"/>
    <property type="project" value="TreeGrafter"/>
</dbReference>
<dbReference type="InterPro" id="IPR036291">
    <property type="entry name" value="NAD(P)-bd_dom_sf"/>
</dbReference>
<dbReference type="InterPro" id="IPR042099">
    <property type="entry name" value="ANL_N_sf"/>
</dbReference>
<evidence type="ECO:0000256" key="2">
    <source>
        <dbReference type="ARBA" id="ARBA00022553"/>
    </source>
</evidence>
<dbReference type="PANTHER" id="PTHR45527">
    <property type="entry name" value="NONRIBOSOMAL PEPTIDE SYNTHETASE"/>
    <property type="match status" value="1"/>
</dbReference>
<keyword evidence="1" id="KW-0596">Phosphopantetheine</keyword>
<reference evidence="8 9" key="1">
    <citation type="journal article" date="2015" name="Mol. Plant Microbe Interact.">
        <title>Genome, transcriptome, and functional analyses of Penicillium expansum provide new insights into secondary metabolism and pathogenicity.</title>
        <authorList>
            <person name="Ballester A.R."/>
            <person name="Marcet-Houben M."/>
            <person name="Levin E."/>
            <person name="Sela N."/>
            <person name="Selma-Lazaro C."/>
            <person name="Carmona L."/>
            <person name="Wisniewski M."/>
            <person name="Droby S."/>
            <person name="Gonzalez-Candelas L."/>
            <person name="Gabaldon T."/>
        </authorList>
    </citation>
    <scope>NUCLEOTIDE SEQUENCE [LARGE SCALE GENOMIC DNA]</scope>
    <source>
        <strain evidence="8 9">MD-8</strain>
    </source>
</reference>